<evidence type="ECO:0000313" key="3">
    <source>
        <dbReference type="Proteomes" id="UP000449710"/>
    </source>
</evidence>
<dbReference type="Proteomes" id="UP000449710">
    <property type="component" value="Unassembled WGS sequence"/>
</dbReference>
<evidence type="ECO:0000256" key="1">
    <source>
        <dbReference type="SAM" id="Phobius"/>
    </source>
</evidence>
<dbReference type="InterPro" id="IPR007395">
    <property type="entry name" value="Zn_peptidase_2"/>
</dbReference>
<sequence>MPLMMSTQSLMLMIPAILFTLYAQSKVKSTFNKYLQVRTLKGFTGSQVARGILDRNGMHDVNVERSQGSLSDHYDPRSKVVRLSPEVYERSSVASVSVAAHEVGHALQHAGGYLPLTIRNNFVLPIANFGSKTAWIFILGGFLFRGEIMGVDMLDLGILLFAAAVVFQIVTLPVEFNASTRAVALLEGNGYLEASEMPQSKKVLNAAALTYVASMAAAVLQLARLIMLRNRR</sequence>
<keyword evidence="1" id="KW-0472">Membrane</keyword>
<keyword evidence="3" id="KW-1185">Reference proteome</keyword>
<keyword evidence="1" id="KW-0812">Transmembrane</keyword>
<organism evidence="2 3">
    <name type="scientific">Isachenkonia alkalipeptolytica</name>
    <dbReference type="NCBI Taxonomy" id="2565777"/>
    <lineage>
        <taxon>Bacteria</taxon>
        <taxon>Bacillati</taxon>
        <taxon>Bacillota</taxon>
        <taxon>Clostridia</taxon>
        <taxon>Eubacteriales</taxon>
        <taxon>Clostridiaceae</taxon>
        <taxon>Isachenkonia</taxon>
    </lineage>
</organism>
<dbReference type="PANTHER" id="PTHR36434">
    <property type="entry name" value="MEMBRANE PROTEASE YUGP-RELATED"/>
    <property type="match status" value="1"/>
</dbReference>
<protein>
    <submittedName>
        <fullName evidence="2">Zinc metallopeptidase</fullName>
    </submittedName>
</protein>
<feature type="transmembrane region" description="Helical" evidence="1">
    <location>
        <begin position="156"/>
        <end position="174"/>
    </location>
</feature>
<evidence type="ECO:0000313" key="2">
    <source>
        <dbReference type="EMBL" id="NBG89130.1"/>
    </source>
</evidence>
<name>A0AA44BFL9_9CLOT</name>
<dbReference type="PANTHER" id="PTHR36434:SF1">
    <property type="entry name" value="MEMBRANE PROTEASE YUGP-RELATED"/>
    <property type="match status" value="1"/>
</dbReference>
<accession>A0AA44BFL9</accession>
<dbReference type="AlphaFoldDB" id="A0AA44BFL9"/>
<proteinExistence type="predicted"/>
<comment type="caution">
    <text evidence="2">The sequence shown here is derived from an EMBL/GenBank/DDBJ whole genome shotgun (WGS) entry which is preliminary data.</text>
</comment>
<gene>
    <name evidence="2" type="ORF">ISALK_11585</name>
</gene>
<keyword evidence="1" id="KW-1133">Transmembrane helix</keyword>
<feature type="transmembrane region" description="Helical" evidence="1">
    <location>
        <begin position="206"/>
        <end position="227"/>
    </location>
</feature>
<feature type="transmembrane region" description="Helical" evidence="1">
    <location>
        <begin position="122"/>
        <end position="144"/>
    </location>
</feature>
<reference evidence="2 3" key="1">
    <citation type="submission" date="2019-04" db="EMBL/GenBank/DDBJ databases">
        <title>Isachenkonia alkalipeptolytica gen. nov. sp. nov. a new anaerobic, alkiliphilic organothrophic bacterium capable to reduce synthesized ferrihydrite isolated from a soda lake.</title>
        <authorList>
            <person name="Toshchakov S.V."/>
            <person name="Zavarzina D.G."/>
            <person name="Zhilina T.N."/>
            <person name="Kostrikina N.A."/>
            <person name="Kublanov I.V."/>
        </authorList>
    </citation>
    <scope>NUCLEOTIDE SEQUENCE [LARGE SCALE GENOMIC DNA]</scope>
    <source>
        <strain evidence="2 3">Z-1701</strain>
    </source>
</reference>
<dbReference type="EMBL" id="SUMG01000017">
    <property type="protein sequence ID" value="NBG89130.1"/>
    <property type="molecule type" value="Genomic_DNA"/>
</dbReference>
<dbReference type="Pfam" id="PF04298">
    <property type="entry name" value="Zn_peptidase_2"/>
    <property type="match status" value="1"/>
</dbReference>